<evidence type="ECO:0000313" key="3">
    <source>
        <dbReference type="Proteomes" id="UP000256629"/>
    </source>
</evidence>
<protein>
    <recommendedName>
        <fullName evidence="4">RagB/SusD family nutrient uptake outer membrane protein</fullName>
    </recommendedName>
</protein>
<organism evidence="2 3">
    <name type="scientific">Seonamhaeicola aphaedonensis</name>
    <dbReference type="NCBI Taxonomy" id="1461338"/>
    <lineage>
        <taxon>Bacteria</taxon>
        <taxon>Pseudomonadati</taxon>
        <taxon>Bacteroidota</taxon>
        <taxon>Flavobacteriia</taxon>
        <taxon>Flavobacteriales</taxon>
        <taxon>Flavobacteriaceae</taxon>
    </lineage>
</organism>
<feature type="non-terminal residue" evidence="2">
    <location>
        <position position="1"/>
    </location>
</feature>
<evidence type="ECO:0008006" key="4">
    <source>
        <dbReference type="Google" id="ProtNLM"/>
    </source>
</evidence>
<comment type="caution">
    <text evidence="2">The sequence shown here is derived from an EMBL/GenBank/DDBJ whole genome shotgun (WGS) entry which is preliminary data.</text>
</comment>
<gene>
    <name evidence="2" type="ORF">DFQ02_1051</name>
    <name evidence="1" type="ORF">DFQ02_1091</name>
</gene>
<evidence type="ECO:0000313" key="1">
    <source>
        <dbReference type="EMBL" id="RED44884.1"/>
    </source>
</evidence>
<dbReference type="EMBL" id="QRDX01000009">
    <property type="protein sequence ID" value="RED44884.1"/>
    <property type="molecule type" value="Genomic_DNA"/>
</dbReference>
<evidence type="ECO:0000313" key="2">
    <source>
        <dbReference type="EMBL" id="RED47776.1"/>
    </source>
</evidence>
<proteinExistence type="predicted"/>
<dbReference type="AlphaFoldDB" id="A0A3D9HFM6"/>
<dbReference type="EMBL" id="QRDX01000005">
    <property type="protein sequence ID" value="RED47776.1"/>
    <property type="molecule type" value="Genomic_DNA"/>
</dbReference>
<name>A0A3D9HFM6_9FLAO</name>
<dbReference type="Proteomes" id="UP000256629">
    <property type="component" value="Unassembled WGS sequence"/>
</dbReference>
<reference evidence="2 3" key="1">
    <citation type="submission" date="2018-07" db="EMBL/GenBank/DDBJ databases">
        <title>Genomic Encyclopedia of Type Strains, Phase III (KMG-III): the genomes of soil and plant-associated and newly described type strains.</title>
        <authorList>
            <person name="Whitman W."/>
        </authorList>
    </citation>
    <scope>NUCLEOTIDE SEQUENCE [LARGE SCALE GENOMIC DNA]</scope>
    <source>
        <strain evidence="2 3">CECT 8487</strain>
    </source>
</reference>
<sequence>GLYFDKDWTFFEEFLIVERICEYPKHYWLPFEANQTQFYEGFPQNPGW</sequence>
<accession>A0A3D9HFM6</accession>
<keyword evidence="3" id="KW-1185">Reference proteome</keyword>